<keyword evidence="1" id="KW-0472">Membrane</keyword>
<dbReference type="InterPro" id="IPR012171">
    <property type="entry name" value="Fatty_acid_desaturase"/>
</dbReference>
<organism evidence="3 4">
    <name type="scientific">Cohnella luojiensis</name>
    <dbReference type="NCBI Taxonomy" id="652876"/>
    <lineage>
        <taxon>Bacteria</taxon>
        <taxon>Bacillati</taxon>
        <taxon>Bacillota</taxon>
        <taxon>Bacilli</taxon>
        <taxon>Bacillales</taxon>
        <taxon>Paenibacillaceae</taxon>
        <taxon>Cohnella</taxon>
    </lineage>
</organism>
<keyword evidence="4" id="KW-1185">Reference proteome</keyword>
<dbReference type="CDD" id="cd03507">
    <property type="entry name" value="Delta12-FADS-like"/>
    <property type="match status" value="1"/>
</dbReference>
<feature type="transmembrane region" description="Helical" evidence="1">
    <location>
        <begin position="152"/>
        <end position="171"/>
    </location>
</feature>
<dbReference type="GO" id="GO:0016020">
    <property type="term" value="C:membrane"/>
    <property type="evidence" value="ECO:0007669"/>
    <property type="project" value="TreeGrafter"/>
</dbReference>
<protein>
    <submittedName>
        <fullName evidence="3">Fatty acid desaturase</fullName>
    </submittedName>
</protein>
<feature type="transmembrane region" description="Helical" evidence="1">
    <location>
        <begin position="52"/>
        <end position="75"/>
    </location>
</feature>
<dbReference type="GO" id="GO:0006629">
    <property type="term" value="P:lipid metabolic process"/>
    <property type="evidence" value="ECO:0007669"/>
    <property type="project" value="InterPro"/>
</dbReference>
<dbReference type="InterPro" id="IPR005804">
    <property type="entry name" value="FA_desaturase_dom"/>
</dbReference>
<dbReference type="PANTHER" id="PTHR19353">
    <property type="entry name" value="FATTY ACID DESATURASE 2"/>
    <property type="match status" value="1"/>
</dbReference>
<evidence type="ECO:0000256" key="1">
    <source>
        <dbReference type="SAM" id="Phobius"/>
    </source>
</evidence>
<reference evidence="3 4" key="1">
    <citation type="submission" date="2019-03" db="EMBL/GenBank/DDBJ databases">
        <title>Cohnella endophytica sp. nov., a novel endophytic bacterium isolated from bark of Sonneratia apetala.</title>
        <authorList>
            <person name="Tuo L."/>
        </authorList>
    </citation>
    <scope>NUCLEOTIDE SEQUENCE [LARGE SCALE GENOMIC DNA]</scope>
    <source>
        <strain evidence="3 4">CCTCC AB 208254</strain>
    </source>
</reference>
<dbReference type="AlphaFoldDB" id="A0A4Y8LWK4"/>
<dbReference type="EMBL" id="SOMN01000014">
    <property type="protein sequence ID" value="TFE26332.1"/>
    <property type="molecule type" value="Genomic_DNA"/>
</dbReference>
<evidence type="ECO:0000313" key="4">
    <source>
        <dbReference type="Proteomes" id="UP000297900"/>
    </source>
</evidence>
<evidence type="ECO:0000259" key="2">
    <source>
        <dbReference type="Pfam" id="PF00487"/>
    </source>
</evidence>
<comment type="caution">
    <text evidence="3">The sequence shown here is derived from an EMBL/GenBank/DDBJ whole genome shotgun (WGS) entry which is preliminary data.</text>
</comment>
<feature type="domain" description="Fatty acid desaturase" evidence="2">
    <location>
        <begin position="51"/>
        <end position="294"/>
    </location>
</feature>
<accession>A0A4Y8LWK4</accession>
<name>A0A4Y8LWK4_9BACL</name>
<dbReference type="PANTHER" id="PTHR19353:SF73">
    <property type="entry name" value="FATTY ACID DESATURASE"/>
    <property type="match status" value="1"/>
</dbReference>
<sequence length="355" mass="40776">MTTPNHAQLKKGVAPYEKPNTKSSVRQLLNTMPPFFLLWAASYLSLSVSYWLTLMFAALAAGFTIRLFIVFHDCCHQSFFRSRKANEILGTITGILTLFPYHQWKRSHSIHHSTSSNLDKRGIGDMWLYTVDEYIAASKWKRIYYRIYRNPLVMFGIGPIVTFLIQYRFNVKGARREERINTWITNAGIIVLYGLLCWMLGWQNFLLVQAPVFWISGALGIWLFYVQHQFEDSYFENDGEWSYVKAAVDGSSYYKLPKVLQWITGNIGFHHVHHLSPRVPNYNLENAHNAVPPLQHATTITLAASFKALRFRLWDEQNKTFVGFKQVKHLLGKANAATLAEASKKTDTSISGEVA</sequence>
<keyword evidence="1" id="KW-1133">Transmembrane helix</keyword>
<gene>
    <name evidence="3" type="ORF">E2980_12025</name>
</gene>
<dbReference type="Proteomes" id="UP000297900">
    <property type="component" value="Unassembled WGS sequence"/>
</dbReference>
<dbReference type="GO" id="GO:0016717">
    <property type="term" value="F:oxidoreductase activity, acting on paired donors, with oxidation of a pair of donors resulting in the reduction of molecular oxygen to two molecules of water"/>
    <property type="evidence" value="ECO:0007669"/>
    <property type="project" value="TreeGrafter"/>
</dbReference>
<dbReference type="OrthoDB" id="9769653at2"/>
<keyword evidence="1" id="KW-0812">Transmembrane</keyword>
<feature type="transmembrane region" description="Helical" evidence="1">
    <location>
        <begin position="207"/>
        <end position="226"/>
    </location>
</feature>
<dbReference type="RefSeq" id="WP_135152426.1">
    <property type="nucleotide sequence ID" value="NZ_SOMN01000014.1"/>
</dbReference>
<evidence type="ECO:0000313" key="3">
    <source>
        <dbReference type="EMBL" id="TFE26332.1"/>
    </source>
</evidence>
<proteinExistence type="predicted"/>
<dbReference type="Pfam" id="PF00487">
    <property type="entry name" value="FA_desaturase"/>
    <property type="match status" value="1"/>
</dbReference>
<feature type="transmembrane region" description="Helical" evidence="1">
    <location>
        <begin position="183"/>
        <end position="201"/>
    </location>
</feature>